<reference evidence="3 4" key="1">
    <citation type="submission" date="2020-08" db="EMBL/GenBank/DDBJ databases">
        <title>Bridging the membrane lipid divide: bacteria of the FCB group superphylum have the potential to synthesize archaeal ether lipids.</title>
        <authorList>
            <person name="Villanueva L."/>
            <person name="Von Meijenfeldt F.A.B."/>
            <person name="Westbye A.B."/>
            <person name="Yadav S."/>
            <person name="Hopmans E.C."/>
            <person name="Dutilh B.E."/>
            <person name="Sinninghe Damste J.S."/>
        </authorList>
    </citation>
    <scope>NUCLEOTIDE SEQUENCE [LARGE SCALE GENOMIC DNA]</scope>
    <source>
        <strain evidence="3">NIOZ-UU36</strain>
    </source>
</reference>
<comment type="caution">
    <text evidence="3">The sequence shown here is derived from an EMBL/GenBank/DDBJ whole genome shotgun (WGS) entry which is preliminary data.</text>
</comment>
<evidence type="ECO:0000313" key="4">
    <source>
        <dbReference type="Proteomes" id="UP000614469"/>
    </source>
</evidence>
<dbReference type="EMBL" id="JACNJN010000133">
    <property type="protein sequence ID" value="MBC8335950.1"/>
    <property type="molecule type" value="Genomic_DNA"/>
</dbReference>
<evidence type="ECO:0000259" key="2">
    <source>
        <dbReference type="Pfam" id="PF00326"/>
    </source>
</evidence>
<dbReference type="PANTHER" id="PTHR22946">
    <property type="entry name" value="DIENELACTONE HYDROLASE DOMAIN-CONTAINING PROTEIN-RELATED"/>
    <property type="match status" value="1"/>
</dbReference>
<feature type="domain" description="Peptidase S9 prolyl oligopeptidase catalytic" evidence="2">
    <location>
        <begin position="105"/>
        <end position="312"/>
    </location>
</feature>
<name>A0A8J6NMM4_9CHLR</name>
<gene>
    <name evidence="3" type="ORF">H8E29_11840</name>
</gene>
<accession>A0A8J6NMM4</accession>
<dbReference type="InterPro" id="IPR001375">
    <property type="entry name" value="Peptidase_S9_cat"/>
</dbReference>
<dbReference type="GO" id="GO:0006508">
    <property type="term" value="P:proteolysis"/>
    <property type="evidence" value="ECO:0007669"/>
    <property type="project" value="InterPro"/>
</dbReference>
<evidence type="ECO:0000313" key="3">
    <source>
        <dbReference type="EMBL" id="MBC8335950.1"/>
    </source>
</evidence>
<dbReference type="PANTHER" id="PTHR22946:SF9">
    <property type="entry name" value="POLYKETIDE TRANSFERASE AF380"/>
    <property type="match status" value="1"/>
</dbReference>
<dbReference type="AlphaFoldDB" id="A0A8J6NMM4"/>
<dbReference type="GO" id="GO:0004252">
    <property type="term" value="F:serine-type endopeptidase activity"/>
    <property type="evidence" value="ECO:0007669"/>
    <property type="project" value="InterPro"/>
</dbReference>
<protein>
    <submittedName>
        <fullName evidence="3">Alpha/beta fold hydrolase</fullName>
    </submittedName>
</protein>
<dbReference type="Gene3D" id="3.40.50.1820">
    <property type="entry name" value="alpha/beta hydrolase"/>
    <property type="match status" value="1"/>
</dbReference>
<proteinExistence type="predicted"/>
<keyword evidence="1 3" id="KW-0378">Hydrolase</keyword>
<evidence type="ECO:0000256" key="1">
    <source>
        <dbReference type="ARBA" id="ARBA00022801"/>
    </source>
</evidence>
<dbReference type="Proteomes" id="UP000614469">
    <property type="component" value="Unassembled WGS sequence"/>
</dbReference>
<organism evidence="3 4">
    <name type="scientific">Candidatus Desulfolinea nitratireducens</name>
    <dbReference type="NCBI Taxonomy" id="2841698"/>
    <lineage>
        <taxon>Bacteria</taxon>
        <taxon>Bacillati</taxon>
        <taxon>Chloroflexota</taxon>
        <taxon>Anaerolineae</taxon>
        <taxon>Anaerolineales</taxon>
        <taxon>Anaerolineales incertae sedis</taxon>
        <taxon>Candidatus Desulfolinea</taxon>
    </lineage>
</organism>
<dbReference type="SUPFAM" id="SSF53474">
    <property type="entry name" value="alpha/beta-Hydrolases"/>
    <property type="match status" value="1"/>
</dbReference>
<dbReference type="GO" id="GO:0052689">
    <property type="term" value="F:carboxylic ester hydrolase activity"/>
    <property type="evidence" value="ECO:0007669"/>
    <property type="project" value="UniProtKB-ARBA"/>
</dbReference>
<sequence length="313" mass="35757">MLPTATFTATPIPTATAIPHPLSIVGMRAREYPGSDIIIEETLTTGSNYSRYYASYLSDGLKIYGLLTVPNGEKPAEGWPVIVFNHGYIPPDIYRTTERYIAYVDLIARSGYIVFRTDYRGHDQSEGEARGAYSTPDYTIDILNAVASIKKYPDADPDRIGMWGHSMGGYITLRSMVINQEIKAGVIWAGVVATYPEMLTNWRRDGRVIPTPRPNSWRTTLFQQYGDWEENPEFWDSISANAYLDEISGPVQLHHGTNDKDVPLEFSESLFYQMLDDDQYVELYKYEGDNHNISNYFNLAMERTIEFFDRFLK</sequence>
<dbReference type="Pfam" id="PF00326">
    <property type="entry name" value="Peptidase_S9"/>
    <property type="match status" value="1"/>
</dbReference>
<dbReference type="InterPro" id="IPR050261">
    <property type="entry name" value="FrsA_esterase"/>
</dbReference>
<dbReference type="InterPro" id="IPR002471">
    <property type="entry name" value="Pept_S9_AS"/>
</dbReference>
<dbReference type="InterPro" id="IPR029058">
    <property type="entry name" value="AB_hydrolase_fold"/>
</dbReference>
<dbReference type="PROSITE" id="PS00708">
    <property type="entry name" value="PRO_ENDOPEP_SER"/>
    <property type="match status" value="1"/>
</dbReference>